<dbReference type="EMBL" id="GBRH01210600">
    <property type="protein sequence ID" value="JAD87295.1"/>
    <property type="molecule type" value="Transcribed_RNA"/>
</dbReference>
<reference evidence="2" key="2">
    <citation type="journal article" date="2015" name="Data Brief">
        <title>Shoot transcriptome of the giant reed, Arundo donax.</title>
        <authorList>
            <person name="Barrero R.A."/>
            <person name="Guerrero F.D."/>
            <person name="Moolhuijzen P."/>
            <person name="Goolsby J.A."/>
            <person name="Tidwell J."/>
            <person name="Bellgard S.E."/>
            <person name="Bellgard M.I."/>
        </authorList>
    </citation>
    <scope>NUCLEOTIDE SEQUENCE</scope>
    <source>
        <tissue evidence="2">Shoot tissue taken approximately 20 cm above the soil surface</tissue>
    </source>
</reference>
<organism evidence="2">
    <name type="scientific">Arundo donax</name>
    <name type="common">Giant reed</name>
    <name type="synonym">Donax arundinaceus</name>
    <dbReference type="NCBI Taxonomy" id="35708"/>
    <lineage>
        <taxon>Eukaryota</taxon>
        <taxon>Viridiplantae</taxon>
        <taxon>Streptophyta</taxon>
        <taxon>Embryophyta</taxon>
        <taxon>Tracheophyta</taxon>
        <taxon>Spermatophyta</taxon>
        <taxon>Magnoliopsida</taxon>
        <taxon>Liliopsida</taxon>
        <taxon>Poales</taxon>
        <taxon>Poaceae</taxon>
        <taxon>PACMAD clade</taxon>
        <taxon>Arundinoideae</taxon>
        <taxon>Arundineae</taxon>
        <taxon>Arundo</taxon>
    </lineage>
</organism>
<feature type="compositionally biased region" description="Low complexity" evidence="1">
    <location>
        <begin position="33"/>
        <end position="45"/>
    </location>
</feature>
<dbReference type="AlphaFoldDB" id="A0A0A9DNR2"/>
<name>A0A0A9DNR2_ARUDO</name>
<evidence type="ECO:0000313" key="2">
    <source>
        <dbReference type="EMBL" id="JAD87295.1"/>
    </source>
</evidence>
<protein>
    <submittedName>
        <fullName evidence="2">Uncharacterized protein</fullName>
    </submittedName>
</protein>
<feature type="compositionally biased region" description="Basic and acidic residues" evidence="1">
    <location>
        <begin position="47"/>
        <end position="56"/>
    </location>
</feature>
<evidence type="ECO:0000256" key="1">
    <source>
        <dbReference type="SAM" id="MobiDB-lite"/>
    </source>
</evidence>
<sequence>MRRRKRRMSGWEVMPRISGSRTRGRTEMAGTVPAPAAAAAAAARGSRTRERGGWRGERRRKGKLWRLRSTRTCSATSRRSCSCRSSSSYLPRTSSPARSSAAS</sequence>
<feature type="compositionally biased region" description="Basic residues" evidence="1">
    <location>
        <begin position="57"/>
        <end position="69"/>
    </location>
</feature>
<feature type="region of interest" description="Disordered" evidence="1">
    <location>
        <begin position="1"/>
        <end position="103"/>
    </location>
</feature>
<accession>A0A0A9DNR2</accession>
<feature type="compositionally biased region" description="Low complexity" evidence="1">
    <location>
        <begin position="70"/>
        <end position="103"/>
    </location>
</feature>
<reference evidence="2" key="1">
    <citation type="submission" date="2014-09" db="EMBL/GenBank/DDBJ databases">
        <authorList>
            <person name="Magalhaes I.L.F."/>
            <person name="Oliveira U."/>
            <person name="Santos F.R."/>
            <person name="Vidigal T.H.D.A."/>
            <person name="Brescovit A.D."/>
            <person name="Santos A.J."/>
        </authorList>
    </citation>
    <scope>NUCLEOTIDE SEQUENCE</scope>
    <source>
        <tissue evidence="2">Shoot tissue taken approximately 20 cm above the soil surface</tissue>
    </source>
</reference>
<proteinExistence type="predicted"/>